<gene>
    <name evidence="2" type="ORF">BOX37_31270</name>
</gene>
<accession>A0A1J0W3K4</accession>
<dbReference type="Pfam" id="PF14594">
    <property type="entry name" value="Sipho_Gp37"/>
    <property type="match status" value="1"/>
</dbReference>
<evidence type="ECO:0000259" key="1">
    <source>
        <dbReference type="Pfam" id="PF14594"/>
    </source>
</evidence>
<keyword evidence="3" id="KW-1185">Reference proteome</keyword>
<protein>
    <submittedName>
        <fullName evidence="2">Phage tail protein</fullName>
    </submittedName>
</protein>
<organism evidence="2 3">
    <name type="scientific">Nocardia mangyaensis</name>
    <dbReference type="NCBI Taxonomy" id="2213200"/>
    <lineage>
        <taxon>Bacteria</taxon>
        <taxon>Bacillati</taxon>
        <taxon>Actinomycetota</taxon>
        <taxon>Actinomycetes</taxon>
        <taxon>Mycobacteriales</taxon>
        <taxon>Nocardiaceae</taxon>
        <taxon>Nocardia</taxon>
    </lineage>
</organism>
<evidence type="ECO:0000313" key="3">
    <source>
        <dbReference type="Proteomes" id="UP000183810"/>
    </source>
</evidence>
<dbReference type="Proteomes" id="UP000183810">
    <property type="component" value="Chromosome"/>
</dbReference>
<dbReference type="InterPro" id="IPR029432">
    <property type="entry name" value="Gp28/Gp37-like_dom"/>
</dbReference>
<dbReference type="KEGG" id="nsl:BOX37_31270"/>
<feature type="domain" description="Gp28/Gp37-like" evidence="1">
    <location>
        <begin position="37"/>
        <end position="527"/>
    </location>
</feature>
<proteinExistence type="predicted"/>
<dbReference type="AlphaFoldDB" id="A0A1J0W3K4"/>
<evidence type="ECO:0000313" key="2">
    <source>
        <dbReference type="EMBL" id="APE38894.1"/>
    </source>
</evidence>
<sequence>MSAPADQQTLDRVEEIYRDAVAARGLRKDLRIAQPLIRLWDGDWNLRGISRAEVEADFKWLLNESGTGRLVLPAEHYLARWIMDTSARSTQNVHITVDKDGARWSGRMKYATLQKTETGQRHVVVQFMHDYEELKWIQVWSNPFLPAAVQFPRVFMLAGPSKWCLKLALFLNVLRKEASLWALPDDPLDPGQWLNLDQSTWSMVVAPSDFLTDTSVWTVLSSRWKTWHDMAEHTLADAQLMVTCRRFLDGDQPPWEGANLRHGCLVFDVVDKSGYYSGTSEGGTLFDGLVHTVARFTDDMREQTAEILPDPDFPPEYDQPGWLGTRPASPWVVYRDGDYTGIETAEFTVRPATAVQINCGGRSPVGVNEAISSAVQMVGNLTSTISIGVSLPPMGGVLDTLLKPLYTDTLLAWMSFKSPLRAPRMGWSHYFEYFQPGADRAYSLSSLVALRMGLWATRAQHGHKLTVADGAPYLIGENGQGHYFLGDRIGSTVAGLPRGHIYVEQVSALELSWKRGVTPAWKVTIGNDDATADPVVKAMKYVQRIMSDLHDLGVSA</sequence>
<dbReference type="EMBL" id="CP018082">
    <property type="protein sequence ID" value="APE38894.1"/>
    <property type="molecule type" value="Genomic_DNA"/>
</dbReference>
<dbReference type="RefSeq" id="WP_071932050.1">
    <property type="nucleotide sequence ID" value="NZ_CP018082.1"/>
</dbReference>
<name>A0A1J0W3K4_9NOCA</name>
<reference evidence="2" key="1">
    <citation type="submission" date="2016-11" db="EMBL/GenBank/DDBJ databases">
        <authorList>
            <person name="Jaros S."/>
            <person name="Januszkiewicz K."/>
            <person name="Wedrychowicz H."/>
        </authorList>
    </citation>
    <scope>NUCLEOTIDE SEQUENCE [LARGE SCALE GENOMIC DNA]</scope>
    <source>
        <strain evidence="2">Y48</strain>
    </source>
</reference>